<protein>
    <recommendedName>
        <fullName evidence="6">Myosin motor domain-containing protein</fullName>
    </recommendedName>
</protein>
<feature type="compositionally biased region" description="Acidic residues" evidence="5">
    <location>
        <begin position="553"/>
        <end position="563"/>
    </location>
</feature>
<feature type="region of interest" description="Disordered" evidence="5">
    <location>
        <begin position="226"/>
        <end position="259"/>
    </location>
</feature>
<evidence type="ECO:0000259" key="6">
    <source>
        <dbReference type="PROSITE" id="PS51456"/>
    </source>
</evidence>
<comment type="caution">
    <text evidence="4">Lacks conserved residue(s) required for the propagation of feature annotation.</text>
</comment>
<keyword evidence="8" id="KW-1185">Reference proteome</keyword>
<proteinExistence type="inferred from homology"/>
<dbReference type="PANTHER" id="PTHR13140">
    <property type="entry name" value="MYOSIN"/>
    <property type="match status" value="1"/>
</dbReference>
<evidence type="ECO:0000256" key="3">
    <source>
        <dbReference type="ARBA" id="ARBA00023203"/>
    </source>
</evidence>
<dbReference type="SUPFAM" id="SSF52540">
    <property type="entry name" value="P-loop containing nucleoside triphosphate hydrolases"/>
    <property type="match status" value="1"/>
</dbReference>
<keyword evidence="1" id="KW-0547">Nucleotide-binding</keyword>
<dbReference type="InterPro" id="IPR001609">
    <property type="entry name" value="Myosin_head_motor_dom-like"/>
</dbReference>
<evidence type="ECO:0000256" key="1">
    <source>
        <dbReference type="ARBA" id="ARBA00022741"/>
    </source>
</evidence>
<sequence>MRRGYRRKNKGNLVGLGTRGDPRVMVTRTLAASSSSSSFAHHTGSTSNEQPKSLEDALIKHVMVTLEEVITRTLDPAALGSRDALAKTVYSRLFDWIVEKINNLIGQDPNSKSLIGVLDIYGFESFKHKSTPSDLCTPLHDPKEVRKIAADLLVNSVQVNIGNIDELVVNQFITQDYVYRIRRTGRAGATGQTYTFFGDQDAKHASDLVKLLEGANQRVPAEIRDMASRGRGGRSASSFGGRSSFGGGRDGNRFSSGGYQQQMSFHDNVGVLKRSVAGADVLLAKLAQDGESAAPIEQVVNLNTYTPEPSQCRKIPIYHDDEYDEESSIPLRDIIISELPLCIPITPVLLTEEPIDYLIMEDKHLDTISEIELDELIKSSVEDLVHTPSEFDGISESEYDVLDCDDSQTTNFSTFSNPLFDDSTSSDDESSHEEVIQEIGFKTYSNPLFDLDEEIISSEFNPIHNEDLDSTPKNDRFDTESYLLESLLNHNTLMASSPKIDSLFNEFANFHAIPNTTIESLPTFPIPVEDSDSPREEIDIFPGPDDSIPPGIESDDYDSEVDDNSTSLPELESFHVDYPDSGDSTINVVENIPVDMPNILPTHPTLHMDFDFIPSHNDLGSDHDVSSPSRDRNKIYDPGICIEVESTRFLATHSPVIDTLLPFSSENKDKVFNHGVLASKEKSPHSSSHRGFKASKLFHHKSPMLIYGEDIPILDVPIAPDFEASRARGFVLRSLKLQSFA</sequence>
<reference evidence="7" key="1">
    <citation type="journal article" date="2022" name="Int. J. Mol. Sci.">
        <title>Draft Genome of Tanacetum Coccineum: Genomic Comparison of Closely Related Tanacetum-Family Plants.</title>
        <authorList>
            <person name="Yamashiro T."/>
            <person name="Shiraishi A."/>
            <person name="Nakayama K."/>
            <person name="Satake H."/>
        </authorList>
    </citation>
    <scope>NUCLEOTIDE SEQUENCE</scope>
</reference>
<comment type="caution">
    <text evidence="7">The sequence shown here is derived from an EMBL/GenBank/DDBJ whole genome shotgun (WGS) entry which is preliminary data.</text>
</comment>
<evidence type="ECO:0000313" key="8">
    <source>
        <dbReference type="Proteomes" id="UP001151760"/>
    </source>
</evidence>
<accession>A0ABQ5A518</accession>
<feature type="region of interest" description="Disordered" evidence="5">
    <location>
        <begin position="541"/>
        <end position="566"/>
    </location>
</feature>
<reference evidence="7" key="2">
    <citation type="submission" date="2022-01" db="EMBL/GenBank/DDBJ databases">
        <authorList>
            <person name="Yamashiro T."/>
            <person name="Shiraishi A."/>
            <person name="Satake H."/>
            <person name="Nakayama K."/>
        </authorList>
    </citation>
    <scope>NUCLEOTIDE SEQUENCE</scope>
</reference>
<dbReference type="Proteomes" id="UP001151760">
    <property type="component" value="Unassembled WGS sequence"/>
</dbReference>
<comment type="similarity">
    <text evidence="4">Belongs to the TRAFAC class myosin-kinesin ATPase superfamily. Myosin family.</text>
</comment>
<dbReference type="Gene3D" id="3.40.50.300">
    <property type="entry name" value="P-loop containing nucleotide triphosphate hydrolases"/>
    <property type="match status" value="1"/>
</dbReference>
<keyword evidence="4" id="KW-0505">Motor protein</keyword>
<dbReference type="InterPro" id="IPR027417">
    <property type="entry name" value="P-loop_NTPase"/>
</dbReference>
<keyword evidence="4" id="KW-0518">Myosin</keyword>
<gene>
    <name evidence="7" type="ORF">Tco_0803774</name>
</gene>
<evidence type="ECO:0000256" key="4">
    <source>
        <dbReference type="PROSITE-ProRule" id="PRU00782"/>
    </source>
</evidence>
<dbReference type="Gene3D" id="1.20.120.720">
    <property type="entry name" value="Myosin VI head, motor domain, U50 subdomain"/>
    <property type="match status" value="1"/>
</dbReference>
<dbReference type="Pfam" id="PF00063">
    <property type="entry name" value="Myosin_head"/>
    <property type="match status" value="1"/>
</dbReference>
<keyword evidence="3 4" id="KW-0009">Actin-binding</keyword>
<keyword evidence="2" id="KW-0067">ATP-binding</keyword>
<dbReference type="PANTHER" id="PTHR13140:SF772">
    <property type="entry name" value="MYOSIN-17"/>
    <property type="match status" value="1"/>
</dbReference>
<dbReference type="EMBL" id="BQNB010011914">
    <property type="protein sequence ID" value="GJS96806.1"/>
    <property type="molecule type" value="Genomic_DNA"/>
</dbReference>
<name>A0ABQ5A518_9ASTR</name>
<evidence type="ECO:0000313" key="7">
    <source>
        <dbReference type="EMBL" id="GJS96806.1"/>
    </source>
</evidence>
<dbReference type="PROSITE" id="PS51456">
    <property type="entry name" value="MYOSIN_MOTOR"/>
    <property type="match status" value="1"/>
</dbReference>
<evidence type="ECO:0000256" key="5">
    <source>
        <dbReference type="SAM" id="MobiDB-lite"/>
    </source>
</evidence>
<organism evidence="7 8">
    <name type="scientific">Tanacetum coccineum</name>
    <dbReference type="NCBI Taxonomy" id="301880"/>
    <lineage>
        <taxon>Eukaryota</taxon>
        <taxon>Viridiplantae</taxon>
        <taxon>Streptophyta</taxon>
        <taxon>Embryophyta</taxon>
        <taxon>Tracheophyta</taxon>
        <taxon>Spermatophyta</taxon>
        <taxon>Magnoliopsida</taxon>
        <taxon>eudicotyledons</taxon>
        <taxon>Gunneridae</taxon>
        <taxon>Pentapetalae</taxon>
        <taxon>asterids</taxon>
        <taxon>campanulids</taxon>
        <taxon>Asterales</taxon>
        <taxon>Asteraceae</taxon>
        <taxon>Asteroideae</taxon>
        <taxon>Anthemideae</taxon>
        <taxon>Anthemidinae</taxon>
        <taxon>Tanacetum</taxon>
    </lineage>
</organism>
<feature type="domain" description="Myosin motor" evidence="6">
    <location>
        <begin position="1"/>
        <end position="130"/>
    </location>
</feature>
<evidence type="ECO:0000256" key="2">
    <source>
        <dbReference type="ARBA" id="ARBA00022840"/>
    </source>
</evidence>